<dbReference type="InterPro" id="IPR012337">
    <property type="entry name" value="RNaseH-like_sf"/>
</dbReference>
<reference evidence="2" key="1">
    <citation type="submission" date="2020-06" db="EMBL/GenBank/DDBJ databases">
        <authorList>
            <person name="Li T."/>
            <person name="Hu X."/>
            <person name="Zhang T."/>
            <person name="Song X."/>
            <person name="Zhang H."/>
            <person name="Dai N."/>
            <person name="Sheng W."/>
            <person name="Hou X."/>
            <person name="Wei L."/>
        </authorList>
    </citation>
    <scope>NUCLEOTIDE SEQUENCE</scope>
    <source>
        <strain evidence="2">KEN1</strain>
        <tissue evidence="2">Leaf</tissue>
    </source>
</reference>
<feature type="domain" description="Integrase zinc-binding" evidence="1">
    <location>
        <begin position="23"/>
        <end position="76"/>
    </location>
</feature>
<gene>
    <name evidence="2" type="ORF">Slati_0185900</name>
</gene>
<dbReference type="EMBL" id="JACGWN010000001">
    <property type="protein sequence ID" value="KAL0462983.1"/>
    <property type="molecule type" value="Genomic_DNA"/>
</dbReference>
<dbReference type="Gene3D" id="3.30.420.10">
    <property type="entry name" value="Ribonuclease H-like superfamily/Ribonuclease H"/>
    <property type="match status" value="1"/>
</dbReference>
<dbReference type="AlphaFoldDB" id="A0AAW2YB52"/>
<organism evidence="2">
    <name type="scientific">Sesamum latifolium</name>
    <dbReference type="NCBI Taxonomy" id="2727402"/>
    <lineage>
        <taxon>Eukaryota</taxon>
        <taxon>Viridiplantae</taxon>
        <taxon>Streptophyta</taxon>
        <taxon>Embryophyta</taxon>
        <taxon>Tracheophyta</taxon>
        <taxon>Spermatophyta</taxon>
        <taxon>Magnoliopsida</taxon>
        <taxon>eudicotyledons</taxon>
        <taxon>Gunneridae</taxon>
        <taxon>Pentapetalae</taxon>
        <taxon>asterids</taxon>
        <taxon>lamiids</taxon>
        <taxon>Lamiales</taxon>
        <taxon>Pedaliaceae</taxon>
        <taxon>Sesamum</taxon>
    </lineage>
</organism>
<proteinExistence type="predicted"/>
<dbReference type="InterPro" id="IPR041588">
    <property type="entry name" value="Integrase_H2C2"/>
</dbReference>
<dbReference type="InterPro" id="IPR052160">
    <property type="entry name" value="Gypsy_RT_Integrase-like"/>
</dbReference>
<dbReference type="GO" id="GO:0003676">
    <property type="term" value="F:nucleic acid binding"/>
    <property type="evidence" value="ECO:0007669"/>
    <property type="project" value="InterPro"/>
</dbReference>
<protein>
    <recommendedName>
        <fullName evidence="1">Integrase zinc-binding domain-containing protein</fullName>
    </recommendedName>
</protein>
<dbReference type="InterPro" id="IPR036397">
    <property type="entry name" value="RNaseH_sf"/>
</dbReference>
<evidence type="ECO:0000259" key="1">
    <source>
        <dbReference type="Pfam" id="PF17921"/>
    </source>
</evidence>
<dbReference type="PANTHER" id="PTHR47266">
    <property type="entry name" value="ENDONUCLEASE-RELATED"/>
    <property type="match status" value="1"/>
</dbReference>
<dbReference type="Gene3D" id="1.10.340.70">
    <property type="match status" value="1"/>
</dbReference>
<sequence>MLNGKLYRRSAEGPLLKCLSPEKAHYVLREIHEGSCSNHSGVWSLAEKVIRQGYFWPTLVKNTMEFTKKCESCQKYATLIHSPATPIEPIKIPCPFDQWRIDILGPFPLAPAQKRFIIVAVEYFSKFGIPRVLISDKGTHFQGKKIMAWYKELKIQQNFTTVENPQANR</sequence>
<comment type="caution">
    <text evidence="2">The sequence shown here is derived from an EMBL/GenBank/DDBJ whole genome shotgun (WGS) entry which is preliminary data.</text>
</comment>
<reference evidence="2" key="2">
    <citation type="journal article" date="2024" name="Plant">
        <title>Genomic evolution and insights into agronomic trait innovations of Sesamum species.</title>
        <authorList>
            <person name="Miao H."/>
            <person name="Wang L."/>
            <person name="Qu L."/>
            <person name="Liu H."/>
            <person name="Sun Y."/>
            <person name="Le M."/>
            <person name="Wang Q."/>
            <person name="Wei S."/>
            <person name="Zheng Y."/>
            <person name="Lin W."/>
            <person name="Duan Y."/>
            <person name="Cao H."/>
            <person name="Xiong S."/>
            <person name="Wang X."/>
            <person name="Wei L."/>
            <person name="Li C."/>
            <person name="Ma Q."/>
            <person name="Ju M."/>
            <person name="Zhao R."/>
            <person name="Li G."/>
            <person name="Mu C."/>
            <person name="Tian Q."/>
            <person name="Mei H."/>
            <person name="Zhang T."/>
            <person name="Gao T."/>
            <person name="Zhang H."/>
        </authorList>
    </citation>
    <scope>NUCLEOTIDE SEQUENCE</scope>
    <source>
        <strain evidence="2">KEN1</strain>
    </source>
</reference>
<evidence type="ECO:0000313" key="2">
    <source>
        <dbReference type="EMBL" id="KAL0462983.1"/>
    </source>
</evidence>
<name>A0AAW2YB52_9LAMI</name>
<accession>A0AAW2YB52</accession>
<dbReference type="Pfam" id="PF17921">
    <property type="entry name" value="Integrase_H2C2"/>
    <property type="match status" value="1"/>
</dbReference>
<dbReference type="SUPFAM" id="SSF53098">
    <property type="entry name" value="Ribonuclease H-like"/>
    <property type="match status" value="1"/>
</dbReference>